<dbReference type="InterPro" id="IPR001667">
    <property type="entry name" value="DDH_dom"/>
</dbReference>
<dbReference type="OrthoDB" id="9809852at2"/>
<evidence type="ECO:0000256" key="4">
    <source>
        <dbReference type="ARBA" id="ARBA00022801"/>
    </source>
</evidence>
<dbReference type="Proteomes" id="UP000245872">
    <property type="component" value="Chromosome"/>
</dbReference>
<keyword evidence="5 9" id="KW-0269">Exonuclease</keyword>
<evidence type="ECO:0000259" key="6">
    <source>
        <dbReference type="Pfam" id="PF01368"/>
    </source>
</evidence>
<dbReference type="Pfam" id="PF02272">
    <property type="entry name" value="DHHA1"/>
    <property type="match status" value="1"/>
</dbReference>
<gene>
    <name evidence="9" type="primary">recJ</name>
    <name evidence="9" type="ORF">DK880_00621</name>
</gene>
<dbReference type="Pfam" id="PF17768">
    <property type="entry name" value="RecJ_OB"/>
    <property type="match status" value="1"/>
</dbReference>
<feature type="domain" description="DHHA1" evidence="7">
    <location>
        <begin position="354"/>
        <end position="441"/>
    </location>
</feature>
<evidence type="ECO:0000256" key="2">
    <source>
        <dbReference type="ARBA" id="ARBA00019841"/>
    </source>
</evidence>
<evidence type="ECO:0000259" key="7">
    <source>
        <dbReference type="Pfam" id="PF02272"/>
    </source>
</evidence>
<dbReference type="PANTHER" id="PTHR30255:SF2">
    <property type="entry name" value="SINGLE-STRANDED-DNA-SPECIFIC EXONUCLEASE RECJ"/>
    <property type="match status" value="1"/>
</dbReference>
<keyword evidence="10" id="KW-1185">Reference proteome</keyword>
<dbReference type="InterPro" id="IPR003156">
    <property type="entry name" value="DHHA1_dom"/>
</dbReference>
<comment type="similarity">
    <text evidence="1">Belongs to the RecJ family.</text>
</comment>
<evidence type="ECO:0000313" key="9">
    <source>
        <dbReference type="EMBL" id="AWN81937.1"/>
    </source>
</evidence>
<dbReference type="SUPFAM" id="SSF64182">
    <property type="entry name" value="DHH phosphoesterases"/>
    <property type="match status" value="1"/>
</dbReference>
<dbReference type="GO" id="GO:0008409">
    <property type="term" value="F:5'-3' exonuclease activity"/>
    <property type="evidence" value="ECO:0007669"/>
    <property type="project" value="InterPro"/>
</dbReference>
<dbReference type="NCBIfam" id="TIGR00644">
    <property type="entry name" value="recJ"/>
    <property type="match status" value="1"/>
</dbReference>
<feature type="domain" description="DDH" evidence="6">
    <location>
        <begin position="80"/>
        <end position="230"/>
    </location>
</feature>
<dbReference type="Pfam" id="PF01368">
    <property type="entry name" value="DHH"/>
    <property type="match status" value="1"/>
</dbReference>
<dbReference type="GO" id="GO:0006310">
    <property type="term" value="P:DNA recombination"/>
    <property type="evidence" value="ECO:0007669"/>
    <property type="project" value="InterPro"/>
</dbReference>
<dbReference type="PANTHER" id="PTHR30255">
    <property type="entry name" value="SINGLE-STRANDED-DNA-SPECIFIC EXONUCLEASE RECJ"/>
    <property type="match status" value="1"/>
</dbReference>
<dbReference type="AlphaFoldDB" id="A0A2Z3L987"/>
<proteinExistence type="inferred from homology"/>
<reference evidence="9 10" key="1">
    <citation type="submission" date="2018-05" db="EMBL/GenBank/DDBJ databases">
        <title>Candidatus Cardinium hertigii Genome Assembly.</title>
        <authorList>
            <person name="Showmaker K.C."/>
            <person name="Walden K.O."/>
            <person name="Fields C.J."/>
            <person name="Lambert K.N."/>
            <person name="Hudson M.E."/>
        </authorList>
    </citation>
    <scope>NUCLEOTIDE SEQUENCE [LARGE SCALE GENOMIC DNA]</scope>
    <source>
        <strain evidence="10">cHgTN10</strain>
    </source>
</reference>
<evidence type="ECO:0000256" key="1">
    <source>
        <dbReference type="ARBA" id="ARBA00005915"/>
    </source>
</evidence>
<evidence type="ECO:0000256" key="5">
    <source>
        <dbReference type="ARBA" id="ARBA00022839"/>
    </source>
</evidence>
<evidence type="ECO:0000259" key="8">
    <source>
        <dbReference type="Pfam" id="PF17768"/>
    </source>
</evidence>
<dbReference type="GO" id="GO:0003676">
    <property type="term" value="F:nucleic acid binding"/>
    <property type="evidence" value="ECO:0007669"/>
    <property type="project" value="InterPro"/>
</dbReference>
<sequence length="566" mass="62828">MPKHWVIRYPKENEKIILLEKEIGVPTPLSTILVDRSIETFDSAKQFFRPSLEALHDPFLMLGMGRAVARLMQALYRSEQILIYGDYDVDGTTAVAMVYLFLQQFSGSNIRYYVPDRMLEGYGVSLQAIEQAYQNGVKLILTLDCGIKAYEAIASAVALGIDVIVCDHHEVGDSLPLAYAILNPKQGDCTYPFKELSGCGIAFKFVQACCKYNGWKYETVYPYLDLVAISTACDMVPLVDENRILTYHGIKQLAQNARPALQALMEVASLAGNVTMEDLLFKIGPRVNVAGRIGHASLVVQLLVEKDIKQARTLAQVINQQNLLRRELDHTITQEALSLIAKNTKLRKSNVLFNPDWHKGIIGIVASRCIEQHHKPTIVLTLSNGKATGSARSVPGYNIYEAIASCSALLCQYGGHAFAAGLTLPLENISDFQEMFEEVVADTIADHLLIPRQSIHALLSFQDITQKFVNILMQMAPFGLGNPMPVFVSNHVYASSYSLLKGQHLKLQLYQLGCKQHYTAIGFGLAAYESLVASGNPFSIAYTIAYNYFLGNKSLQLIIKDFKETV</sequence>
<dbReference type="GO" id="GO:0006281">
    <property type="term" value="P:DNA repair"/>
    <property type="evidence" value="ECO:0007669"/>
    <property type="project" value="InterPro"/>
</dbReference>
<evidence type="ECO:0000256" key="3">
    <source>
        <dbReference type="ARBA" id="ARBA00022722"/>
    </source>
</evidence>
<keyword evidence="3" id="KW-0540">Nuclease</keyword>
<dbReference type="EMBL" id="CP029619">
    <property type="protein sequence ID" value="AWN81937.1"/>
    <property type="molecule type" value="Genomic_DNA"/>
</dbReference>
<evidence type="ECO:0000313" key="10">
    <source>
        <dbReference type="Proteomes" id="UP000245872"/>
    </source>
</evidence>
<feature type="domain" description="RecJ OB" evidence="8">
    <location>
        <begin position="457"/>
        <end position="561"/>
    </location>
</feature>
<organism evidence="9 10">
    <name type="scientific">Candidatus Cardinium hertigii</name>
    <dbReference type="NCBI Taxonomy" id="247481"/>
    <lineage>
        <taxon>Bacteria</taxon>
        <taxon>Pseudomonadati</taxon>
        <taxon>Bacteroidota</taxon>
        <taxon>Cytophagia</taxon>
        <taxon>Cytophagales</taxon>
        <taxon>Amoebophilaceae</taxon>
        <taxon>Candidatus Cardinium</taxon>
    </lineage>
</organism>
<dbReference type="InterPro" id="IPR004610">
    <property type="entry name" value="RecJ"/>
</dbReference>
<protein>
    <recommendedName>
        <fullName evidence="2">Single-stranded-DNA-specific exonuclease RecJ</fullName>
    </recommendedName>
</protein>
<dbReference type="InterPro" id="IPR038763">
    <property type="entry name" value="DHH_sf"/>
</dbReference>
<dbReference type="InterPro" id="IPR051673">
    <property type="entry name" value="SSDNA_exonuclease_RecJ"/>
</dbReference>
<keyword evidence="4 9" id="KW-0378">Hydrolase</keyword>
<accession>A0A2Z3L987</accession>
<dbReference type="Gene3D" id="3.10.310.30">
    <property type="match status" value="1"/>
</dbReference>
<dbReference type="Gene3D" id="3.90.1640.30">
    <property type="match status" value="1"/>
</dbReference>
<dbReference type="KEGG" id="cher:DK880_00621"/>
<name>A0A2Z3L987_9BACT</name>
<dbReference type="InterPro" id="IPR041122">
    <property type="entry name" value="RecJ_OB"/>
</dbReference>